<gene>
    <name evidence="7" type="ORF">MICPUN_58561</name>
</gene>
<comment type="subcellular location">
    <subcellularLocation>
        <location evidence="1">Golgi apparatus</location>
    </subcellularLocation>
</comment>
<keyword evidence="8" id="KW-1185">Reference proteome</keyword>
<feature type="coiled-coil region" evidence="4">
    <location>
        <begin position="823"/>
        <end position="850"/>
    </location>
</feature>
<proteinExistence type="predicted"/>
<reference evidence="7 8" key="1">
    <citation type="journal article" date="2009" name="Science">
        <title>Green evolution and dynamic adaptations revealed by genomes of the marine picoeukaryotes Micromonas.</title>
        <authorList>
            <person name="Worden A.Z."/>
            <person name="Lee J.H."/>
            <person name="Mock T."/>
            <person name="Rouze P."/>
            <person name="Simmons M.P."/>
            <person name="Aerts A.L."/>
            <person name="Allen A.E."/>
            <person name="Cuvelier M.L."/>
            <person name="Derelle E."/>
            <person name="Everett M.V."/>
            <person name="Foulon E."/>
            <person name="Grimwood J."/>
            <person name="Gundlach H."/>
            <person name="Henrissat B."/>
            <person name="Napoli C."/>
            <person name="McDonald S.M."/>
            <person name="Parker M.S."/>
            <person name="Rombauts S."/>
            <person name="Salamov A."/>
            <person name="Von Dassow P."/>
            <person name="Badger J.H."/>
            <person name="Coutinho P.M."/>
            <person name="Demir E."/>
            <person name="Dubchak I."/>
            <person name="Gentemann C."/>
            <person name="Eikrem W."/>
            <person name="Gready J.E."/>
            <person name="John U."/>
            <person name="Lanier W."/>
            <person name="Lindquist E.A."/>
            <person name="Lucas S."/>
            <person name="Mayer K.F."/>
            <person name="Moreau H."/>
            <person name="Not F."/>
            <person name="Otillar R."/>
            <person name="Panaud O."/>
            <person name="Pangilinan J."/>
            <person name="Paulsen I."/>
            <person name="Piegu B."/>
            <person name="Poliakov A."/>
            <person name="Robbens S."/>
            <person name="Schmutz J."/>
            <person name="Toulza E."/>
            <person name="Wyss T."/>
            <person name="Zelensky A."/>
            <person name="Zhou K."/>
            <person name="Armbrust E.V."/>
            <person name="Bhattacharya D."/>
            <person name="Goodenough U.W."/>
            <person name="Van de Peer Y."/>
            <person name="Grigoriev I.V."/>
        </authorList>
    </citation>
    <scope>NUCLEOTIDE SEQUENCE [LARGE SCALE GENOMIC DNA]</scope>
    <source>
        <strain evidence="8">RCC299 / NOUM17</strain>
    </source>
</reference>
<dbReference type="PANTHER" id="PTHR10013">
    <property type="entry name" value="GENERAL VESICULAR TRANSPORT FACTOR P115"/>
    <property type="match status" value="1"/>
</dbReference>
<dbReference type="InterPro" id="IPR016024">
    <property type="entry name" value="ARM-type_fold"/>
</dbReference>
<evidence type="ECO:0000256" key="5">
    <source>
        <dbReference type="SAM" id="MobiDB-lite"/>
    </source>
</evidence>
<dbReference type="SUPFAM" id="SSF48371">
    <property type="entry name" value="ARM repeat"/>
    <property type="match status" value="1"/>
</dbReference>
<dbReference type="InterPro" id="IPR011989">
    <property type="entry name" value="ARM-like"/>
</dbReference>
<keyword evidence="3 4" id="KW-0175">Coiled coil</keyword>
<feature type="coiled-coil region" evidence="4">
    <location>
        <begin position="1037"/>
        <end position="1100"/>
    </location>
</feature>
<dbReference type="Gene3D" id="1.25.10.10">
    <property type="entry name" value="Leucine-rich Repeat Variant"/>
    <property type="match status" value="1"/>
</dbReference>
<evidence type="ECO:0000313" key="8">
    <source>
        <dbReference type="Proteomes" id="UP000002009"/>
    </source>
</evidence>
<dbReference type="GO" id="GO:0006888">
    <property type="term" value="P:endoplasmic reticulum to Golgi vesicle-mediated transport"/>
    <property type="evidence" value="ECO:0007669"/>
    <property type="project" value="TreeGrafter"/>
</dbReference>
<evidence type="ECO:0000256" key="4">
    <source>
        <dbReference type="SAM" id="Coils"/>
    </source>
</evidence>
<dbReference type="EMBL" id="CP001326">
    <property type="protein sequence ID" value="ACO63757.1"/>
    <property type="molecule type" value="Genomic_DNA"/>
</dbReference>
<dbReference type="GO" id="GO:0048280">
    <property type="term" value="P:vesicle fusion with Golgi apparatus"/>
    <property type="evidence" value="ECO:0007669"/>
    <property type="project" value="InterPro"/>
</dbReference>
<dbReference type="GO" id="GO:0048211">
    <property type="term" value="P:Golgi vesicle docking"/>
    <property type="evidence" value="ECO:0007669"/>
    <property type="project" value="TreeGrafter"/>
</dbReference>
<feature type="coiled-coil region" evidence="4">
    <location>
        <begin position="888"/>
        <end position="950"/>
    </location>
</feature>
<dbReference type="OMA" id="GQETFCN"/>
<dbReference type="GO" id="GO:0000139">
    <property type="term" value="C:Golgi membrane"/>
    <property type="evidence" value="ECO:0007669"/>
    <property type="project" value="InterPro"/>
</dbReference>
<dbReference type="GO" id="GO:0005795">
    <property type="term" value="C:Golgi stack"/>
    <property type="evidence" value="ECO:0007669"/>
    <property type="project" value="TreeGrafter"/>
</dbReference>
<name>C1E667_MICCC</name>
<evidence type="ECO:0000256" key="3">
    <source>
        <dbReference type="ARBA" id="ARBA00023054"/>
    </source>
</evidence>
<dbReference type="RefSeq" id="XP_002502499.1">
    <property type="nucleotide sequence ID" value="XM_002502453.1"/>
</dbReference>
<dbReference type="InterPro" id="IPR006953">
    <property type="entry name" value="Vesicle_Uso1_P115_head"/>
</dbReference>
<evidence type="ECO:0000256" key="2">
    <source>
        <dbReference type="ARBA" id="ARBA00023034"/>
    </source>
</evidence>
<keyword evidence="2" id="KW-0333">Golgi apparatus</keyword>
<evidence type="ECO:0000259" key="6">
    <source>
        <dbReference type="Pfam" id="PF04869"/>
    </source>
</evidence>
<evidence type="ECO:0000256" key="1">
    <source>
        <dbReference type="ARBA" id="ARBA00004555"/>
    </source>
</evidence>
<dbReference type="Pfam" id="PF04869">
    <property type="entry name" value="Uso1_p115_head"/>
    <property type="match status" value="1"/>
</dbReference>
<dbReference type="GO" id="GO:0005783">
    <property type="term" value="C:endoplasmic reticulum"/>
    <property type="evidence" value="ECO:0007669"/>
    <property type="project" value="TreeGrafter"/>
</dbReference>
<dbReference type="GeneID" id="8243404"/>
<dbReference type="GO" id="GO:0006886">
    <property type="term" value="P:intracellular protein transport"/>
    <property type="evidence" value="ECO:0007669"/>
    <property type="project" value="InterPro"/>
</dbReference>
<sequence length="1109" mass="116343">MSGLVGRVKNVAKGVGGAAKEFGRIVIHGNGINPDEIDDGGAEVRPTHRSPYARGAHPDGVLADDRRSAAHELRDLVQESRVAQFAIGVIGLPTLITSLTEERNDTELVHGVLEVLVNALTGGVAGVDGGADTAVREGGEGAHLAHAGAANADAFVRNPANLELALSLLDEEDFYVRYHTMQLLTALSTTNPFEVQSAIMSNPTGVGRLMDNLTEREVIRNETLLLLISLTRGSEDLRKIVAFEGAFERCFNVIREEGAADGGIIVQDCLELCNNLLRGSPSNQSFFRESSFLHQLPEMLSLKVPSQAKGGPPLAPQKAANLLCALELVTMLVSSSDVGGPAKSAVVNVEGGDDVAAEIAARERAAKEQCRAANQAALAKAGMLDTLLAMCLGVEAVDSVPVRVFALRCLGDMVADSRRNQDLLFAAAVRVADVAGKGGYQTTERSEPALLACLRVALRGLDAAERTAAEGVFARCLRGNAELQIMLISTIAPAGEEDDDGERNVSLGGLLARALTGKSPHRKGDDPTPIGAPNELEVSCHAAAVLRHALDGNATAKARILTIPLEMPKSSSEPPDLLLPRIMRFLSAAVRSSSSSALGEGAGGGGGGVGGAPGFTNAERIAAAAAARKDAEKLQAVLLRLLIAWLHGCAPAVNSFLAPAAHLPMLADLARDSGSSAHVAGLASVLLGCCLCAETLDGHVDAHAVLDVVTARVGLNEFFGRWEEMRKTPEFIAAAAAPVLAKPLTRVTAQKLVNRKVGESDGRGEEDATGGLYDHSMASFIDAFEESVKERVITLYARPKPVTAGDFTGSWEAKAGESAEAHAARLKSLLRSQDAELAEQRARNAVLAEQLARGGGGGGGPGADPEASGSIPDGVESSQVKAAMEHAKAALDAELRAVKLELEESRSATAGAEESLRSLSEAYNGLEAEVFRHEEENRALRERLEGLGAEPKPLTAPTSSEADLAAAREEGRAGAIAEMARRIEEAEEAAAADVVAAEERGRRSAIAEFAAKLDTSGMDDDVGAVAAAREEGRREGAAELARVVQEKDAEAAEAAEQAESELNDLLVCLGQEESKKEALLQRLIERHGEDEAELEELMDACVAEEDEDA</sequence>
<dbReference type="InterPro" id="IPR024095">
    <property type="entry name" value="Vesicle_P115"/>
</dbReference>
<feature type="region of interest" description="Disordered" evidence="5">
    <location>
        <begin position="851"/>
        <end position="883"/>
    </location>
</feature>
<dbReference type="AlphaFoldDB" id="C1E667"/>
<feature type="domain" description="Vesicle tethering protein Uso1/P115-like head" evidence="6">
    <location>
        <begin position="541"/>
        <end position="737"/>
    </location>
</feature>
<dbReference type="STRING" id="296587.C1E667"/>
<dbReference type="InParanoid" id="C1E667"/>
<protein>
    <recommendedName>
        <fullName evidence="6">Vesicle tethering protein Uso1/P115-like head domain-containing protein</fullName>
    </recommendedName>
</protein>
<dbReference type="FunCoup" id="C1E667">
    <property type="interactions" value="1999"/>
</dbReference>
<dbReference type="PANTHER" id="PTHR10013:SF0">
    <property type="entry name" value="GENERAL VESICULAR TRANSPORT FACTOR P115"/>
    <property type="match status" value="1"/>
</dbReference>
<evidence type="ECO:0000313" key="7">
    <source>
        <dbReference type="EMBL" id="ACO63757.1"/>
    </source>
</evidence>
<dbReference type="OrthoDB" id="198977at2759"/>
<dbReference type="KEGG" id="mis:MICPUN_58561"/>
<accession>C1E667</accession>
<dbReference type="Proteomes" id="UP000002009">
    <property type="component" value="Chromosome 5"/>
</dbReference>
<organism evidence="7 8">
    <name type="scientific">Micromonas commoda (strain RCC299 / NOUM17 / CCMP2709)</name>
    <name type="common">Picoplanktonic green alga</name>
    <dbReference type="NCBI Taxonomy" id="296587"/>
    <lineage>
        <taxon>Eukaryota</taxon>
        <taxon>Viridiplantae</taxon>
        <taxon>Chlorophyta</taxon>
        <taxon>Mamiellophyceae</taxon>
        <taxon>Mamiellales</taxon>
        <taxon>Mamiellaceae</taxon>
        <taxon>Micromonas</taxon>
    </lineage>
</organism>
<feature type="compositionally biased region" description="Gly residues" evidence="5">
    <location>
        <begin position="853"/>
        <end position="862"/>
    </location>
</feature>
<dbReference type="GO" id="GO:0012507">
    <property type="term" value="C:ER to Golgi transport vesicle membrane"/>
    <property type="evidence" value="ECO:0007669"/>
    <property type="project" value="TreeGrafter"/>
</dbReference>
<dbReference type="eggNOG" id="KOG0946">
    <property type="taxonomic scope" value="Eukaryota"/>
</dbReference>